<dbReference type="eggNOG" id="KOG1215">
    <property type="taxonomic scope" value="Eukaryota"/>
</dbReference>
<evidence type="ECO:0000256" key="15">
    <source>
        <dbReference type="ARBA" id="ARBA00023170"/>
    </source>
</evidence>
<feature type="disulfide bond" evidence="20">
    <location>
        <begin position="163"/>
        <end position="181"/>
    </location>
</feature>
<evidence type="ECO:0000256" key="6">
    <source>
        <dbReference type="ARBA" id="ARBA00022553"/>
    </source>
</evidence>
<evidence type="ECO:0000256" key="10">
    <source>
        <dbReference type="ARBA" id="ARBA00022737"/>
    </source>
</evidence>
<dbReference type="PROSITE" id="PS51120">
    <property type="entry name" value="LDLRB"/>
    <property type="match status" value="4"/>
</dbReference>
<proteinExistence type="inferred from homology"/>
<dbReference type="GO" id="GO:0005509">
    <property type="term" value="F:calcium ion binding"/>
    <property type="evidence" value="ECO:0007669"/>
    <property type="project" value="InterPro"/>
</dbReference>
<keyword evidence="9 23" id="KW-0732">Signal</keyword>
<dbReference type="FunFam" id="4.10.400.10:FF:000084">
    <property type="entry name" value="Low density lipoprotein receptor"/>
    <property type="match status" value="1"/>
</dbReference>
<dbReference type="SMART" id="SM00192">
    <property type="entry name" value="LDLa"/>
    <property type="match status" value="6"/>
</dbReference>
<evidence type="ECO:0000256" key="13">
    <source>
        <dbReference type="ARBA" id="ARBA00023136"/>
    </source>
</evidence>
<dbReference type="InterPro" id="IPR023415">
    <property type="entry name" value="LDLR_class-A_CS"/>
</dbReference>
<organism evidence="25 26">
    <name type="scientific">Pan troglodytes</name>
    <name type="common">Chimpanzee</name>
    <dbReference type="NCBI Taxonomy" id="9598"/>
    <lineage>
        <taxon>Eukaryota</taxon>
        <taxon>Metazoa</taxon>
        <taxon>Chordata</taxon>
        <taxon>Craniata</taxon>
        <taxon>Vertebrata</taxon>
        <taxon>Euteleostomi</taxon>
        <taxon>Mammalia</taxon>
        <taxon>Eutheria</taxon>
        <taxon>Euarchontoglires</taxon>
        <taxon>Primates</taxon>
        <taxon>Haplorrhini</taxon>
        <taxon>Catarrhini</taxon>
        <taxon>Hominidae</taxon>
        <taxon>Pan</taxon>
    </lineage>
</organism>
<keyword evidence="13 22" id="KW-0472">Membrane</keyword>
<dbReference type="InterPro" id="IPR051221">
    <property type="entry name" value="LDLR-related"/>
</dbReference>
<dbReference type="Gene3D" id="4.10.400.10">
    <property type="entry name" value="Low-density Lipoprotein Receptor"/>
    <property type="match status" value="5"/>
</dbReference>
<dbReference type="PRINTS" id="PR00261">
    <property type="entry name" value="LDLRECEPTOR"/>
</dbReference>
<evidence type="ECO:0000256" key="8">
    <source>
        <dbReference type="ARBA" id="ARBA00022692"/>
    </source>
</evidence>
<evidence type="ECO:0000256" key="4">
    <source>
        <dbReference type="ARBA" id="ARBA00022475"/>
    </source>
</evidence>
<reference evidence="25" key="2">
    <citation type="submission" date="2025-08" db="UniProtKB">
        <authorList>
            <consortium name="Ensembl"/>
        </authorList>
    </citation>
    <scope>IDENTIFICATION</scope>
</reference>
<dbReference type="GeneTree" id="ENSGT00940000161046"/>
<evidence type="ECO:0000256" key="23">
    <source>
        <dbReference type="SAM" id="SignalP"/>
    </source>
</evidence>
<dbReference type="InterPro" id="IPR036055">
    <property type="entry name" value="LDL_receptor-like_sf"/>
</dbReference>
<evidence type="ECO:0000313" key="25">
    <source>
        <dbReference type="Ensembl" id="ENSPTRP00000017888.4"/>
    </source>
</evidence>
<dbReference type="PROSITE" id="PS01209">
    <property type="entry name" value="LDLRA_1"/>
    <property type="match status" value="3"/>
</dbReference>
<feature type="disulfide bond" evidence="20">
    <location>
        <begin position="175"/>
        <end position="190"/>
    </location>
</feature>
<feature type="disulfide bond" evidence="20">
    <location>
        <begin position="195"/>
        <end position="207"/>
    </location>
</feature>
<dbReference type="GO" id="GO:0005905">
    <property type="term" value="C:clathrin-coated pit"/>
    <property type="evidence" value="ECO:0007669"/>
    <property type="project" value="UniProtKB-KW"/>
</dbReference>
<dbReference type="VGNC" id="VGNC:2325">
    <property type="gene designation" value="LDLR"/>
</dbReference>
<evidence type="ECO:0000256" key="9">
    <source>
        <dbReference type="ARBA" id="ARBA00022729"/>
    </source>
</evidence>
<dbReference type="InterPro" id="IPR009030">
    <property type="entry name" value="Growth_fac_rcpt_cys_sf"/>
</dbReference>
<feature type="disulfide bond" evidence="20">
    <location>
        <begin position="214"/>
        <end position="229"/>
    </location>
</feature>
<evidence type="ECO:0000256" key="3">
    <source>
        <dbReference type="ARBA" id="ARBA00009939"/>
    </source>
</evidence>
<feature type="signal peptide" evidence="23">
    <location>
        <begin position="1"/>
        <end position="24"/>
    </location>
</feature>
<dbReference type="GO" id="GO:0009986">
    <property type="term" value="C:cell surface"/>
    <property type="evidence" value="ECO:0007669"/>
    <property type="project" value="UniProtKB-ARBA"/>
</dbReference>
<dbReference type="SUPFAM" id="SSF63825">
    <property type="entry name" value="YWTD domain"/>
    <property type="match status" value="1"/>
</dbReference>
<evidence type="ECO:0000256" key="11">
    <source>
        <dbReference type="ARBA" id="ARBA00022989"/>
    </source>
</evidence>
<feature type="repeat" description="LDL-receptor class B" evidence="21">
    <location>
        <begin position="445"/>
        <end position="487"/>
    </location>
</feature>
<feature type="transmembrane region" description="Helical" evidence="22">
    <location>
        <begin position="717"/>
        <end position="738"/>
    </location>
</feature>
<sequence>MEPWGWKLRWTVALLLAAAGTAVGDRCERNEFQCQDGKCISYKWVCDGSAECQDGSDESQETCSPKTCSQDEFRCHDGKCISRQFVCDSDRDCLDGSDEASCPVLTCGPASFQCNSSTCIPQLWACDNDPDCEDGSDEWPQHCRGLYVFQGDSSPCSAFEFHCLSGECIHSSWRCDGGPDCKDKSDEENCAVATCRPDEFQCSDGNCIHGSRQCDREYDCKDMSDEVGCLNVTLCEGPNKFKCHSGECITLDKVCNMARDCRDWSDEPIKECGTNECLDNNGGCSHVCNDLKIGYECLCPDGFQLVAQRRCEDIDECQHPDTCSQLCVNLEGGYKCQCEEGFQLDPHTKACKAVGSIAYLFFTNRHEVRKMTLDRSEYTSLIPNLRNVVALDTEVASNRIYWSDLSQRMICSTQLDRAHGVSSYDTVISRDIQAPDGLAVDWIHSNIYWTDSVLGTVSVADTKGVKRKTLFRENGSKPRAIVVDPVHGFMYWTDWGTPAKIKKGGLNGVDIYSLVTENIQWPNGITLDLLSGRLYWVDSKLHSISSIDVNGGNRKTVLEDEKRLAHPFSLAVFEDKVFWTDIINEDMVLFPQPHPCEEDHPEHGAATYLLPPCPADQPHSPKFTCACRMACCCQGMRSCLTEAEAAVATQETSTVRLKVSSTAVRTQHTTTRPVPNTSRLPGATPGLTTVEIVTTSHQALGDVAGRGNEKKPSSVRALSIILPIVLLVFLCLGAFLLWKNWRLKNINSINFDNPVYQKTTEDEVHICRNQDGYSYPSRQMVSLEDDVA</sequence>
<dbReference type="GO" id="GO:0006898">
    <property type="term" value="P:receptor-mediated endocytosis"/>
    <property type="evidence" value="ECO:0007669"/>
    <property type="project" value="UniProtKB-ARBA"/>
</dbReference>
<dbReference type="Gene3D" id="4.10.1220.10">
    <property type="entry name" value="EGF-type module"/>
    <property type="match status" value="1"/>
</dbReference>
<dbReference type="Pfam" id="PF14670">
    <property type="entry name" value="FXa_inhibition"/>
    <property type="match status" value="1"/>
</dbReference>
<feature type="disulfide bond" evidence="20">
    <location>
        <begin position="243"/>
        <end position="261"/>
    </location>
</feature>
<reference evidence="25" key="3">
    <citation type="submission" date="2025-09" db="UniProtKB">
        <authorList>
            <consortium name="Ensembl"/>
        </authorList>
    </citation>
    <scope>IDENTIFICATION</scope>
</reference>
<dbReference type="GO" id="GO:0006629">
    <property type="term" value="P:lipid metabolic process"/>
    <property type="evidence" value="ECO:0007669"/>
    <property type="project" value="UniProtKB-ARBA"/>
</dbReference>
<keyword evidence="12" id="KW-0333">Golgi apparatus</keyword>
<dbReference type="Pfam" id="PF07645">
    <property type="entry name" value="EGF_CA"/>
    <property type="match status" value="1"/>
</dbReference>
<evidence type="ECO:0000256" key="7">
    <source>
        <dbReference type="ARBA" id="ARBA00022583"/>
    </source>
</evidence>
<dbReference type="OMA" id="KWICDGK"/>
<dbReference type="FunFam" id="4.10.400.10:FF:000116">
    <property type="entry name" value="Low-density lipoprotein receptor"/>
    <property type="match status" value="1"/>
</dbReference>
<keyword evidence="16" id="KW-0168">Coated pit</keyword>
<dbReference type="EMBL" id="AACZ04030690">
    <property type="status" value="NOT_ANNOTATED_CDS"/>
    <property type="molecule type" value="Genomic_DNA"/>
</dbReference>
<feature type="disulfide bond" evidence="20">
    <location>
        <begin position="107"/>
        <end position="119"/>
    </location>
</feature>
<dbReference type="InterPro" id="IPR018097">
    <property type="entry name" value="EGF_Ca-bd_CS"/>
</dbReference>
<dbReference type="GO" id="GO:0042632">
    <property type="term" value="P:cholesterol homeostasis"/>
    <property type="evidence" value="ECO:0007669"/>
    <property type="project" value="UniProtKB-ARBA"/>
</dbReference>
<dbReference type="GO" id="GO:0005770">
    <property type="term" value="C:late endosome"/>
    <property type="evidence" value="ECO:0007669"/>
    <property type="project" value="UniProtKB-ARBA"/>
</dbReference>
<feature type="disulfide bond" evidence="20">
    <location>
        <begin position="114"/>
        <end position="132"/>
    </location>
</feature>
<keyword evidence="8 22" id="KW-0812">Transmembrane</keyword>
<dbReference type="Pfam" id="PF00058">
    <property type="entry name" value="Ldl_recept_b"/>
    <property type="match status" value="4"/>
</dbReference>
<dbReference type="GO" id="GO:0005769">
    <property type="term" value="C:early endosome"/>
    <property type="evidence" value="ECO:0007669"/>
    <property type="project" value="UniProtKB-ARBA"/>
</dbReference>
<feature type="domain" description="EGF-like" evidence="24">
    <location>
        <begin position="273"/>
        <end position="312"/>
    </location>
</feature>
<dbReference type="InterPro" id="IPR000033">
    <property type="entry name" value="LDLR_classB_rpt"/>
</dbReference>
<protein>
    <submittedName>
        <fullName evidence="25">Low density lipoprotein receptor</fullName>
    </submittedName>
</protein>
<evidence type="ECO:0000313" key="26">
    <source>
        <dbReference type="Proteomes" id="UP000002277"/>
    </source>
</evidence>
<dbReference type="PANTHER" id="PTHR22722">
    <property type="entry name" value="LOW-DENSITY LIPOPROTEIN RECEPTOR-RELATED PROTEIN 2-RELATED"/>
    <property type="match status" value="1"/>
</dbReference>
<keyword evidence="15" id="KW-0675">Receptor</keyword>
<dbReference type="FunFam" id="4.10.1220.10:FF:000001">
    <property type="entry name" value="Prolow-density lipoprotein receptor-related protein 1"/>
    <property type="match status" value="1"/>
</dbReference>
<dbReference type="SUPFAM" id="SSF57424">
    <property type="entry name" value="LDL receptor-like module"/>
    <property type="match status" value="5"/>
</dbReference>
<evidence type="ECO:0000256" key="20">
    <source>
        <dbReference type="PROSITE-ProRule" id="PRU00124"/>
    </source>
</evidence>
<evidence type="ECO:0000259" key="24">
    <source>
        <dbReference type="PROSITE" id="PS50026"/>
    </source>
</evidence>
<comment type="similarity">
    <text evidence="3">Belongs to the LDLR family.</text>
</comment>
<dbReference type="AlphaFoldDB" id="H2QFC9"/>
<dbReference type="Ensembl" id="ENSPTRT00000019326.4">
    <property type="protein sequence ID" value="ENSPTRP00000017888.4"/>
    <property type="gene ID" value="ENSPTRG00000010490.4"/>
</dbReference>
<dbReference type="GO" id="GO:0044877">
    <property type="term" value="F:protein-containing complex binding"/>
    <property type="evidence" value="ECO:0007669"/>
    <property type="project" value="UniProtKB-ARBA"/>
</dbReference>
<keyword evidence="14 20" id="KW-1015">Disulfide bond</keyword>
<comment type="caution">
    <text evidence="19">Lacks conserved residue(s) required for the propagation of feature annotation.</text>
</comment>
<dbReference type="Gene3D" id="2.120.10.30">
    <property type="entry name" value="TolB, C-terminal domain"/>
    <property type="match status" value="1"/>
</dbReference>
<feature type="repeat" description="LDL-receptor class B" evidence="21">
    <location>
        <begin position="488"/>
        <end position="531"/>
    </location>
</feature>
<keyword evidence="26" id="KW-1185">Reference proteome</keyword>
<reference evidence="25 26" key="1">
    <citation type="journal article" date="2005" name="Nature">
        <title>Initial sequence of the chimpanzee genome and comparison with the human genome.</title>
        <authorList>
            <consortium name="Chimpanzee sequencing and analysis consortium"/>
        </authorList>
    </citation>
    <scope>NUCLEOTIDE SEQUENCE [LARGE SCALE GENOMIC DNA]</scope>
</reference>
<evidence type="ECO:0000256" key="22">
    <source>
        <dbReference type="SAM" id="Phobius"/>
    </source>
</evidence>
<evidence type="ECO:0000256" key="19">
    <source>
        <dbReference type="PROSITE-ProRule" id="PRU00076"/>
    </source>
</evidence>
<dbReference type="EMBL" id="AACZ04030692">
    <property type="status" value="NOT_ANNOTATED_CDS"/>
    <property type="molecule type" value="Genomic_DNA"/>
</dbReference>
<feature type="disulfide bond" evidence="20">
    <location>
        <begin position="27"/>
        <end position="39"/>
    </location>
</feature>
<dbReference type="SMART" id="SM00179">
    <property type="entry name" value="EGF_CA"/>
    <property type="match status" value="2"/>
</dbReference>
<evidence type="ECO:0000256" key="21">
    <source>
        <dbReference type="PROSITE-ProRule" id="PRU00461"/>
    </source>
</evidence>
<dbReference type="InterPro" id="IPR000152">
    <property type="entry name" value="EGF-type_Asp/Asn_hydroxyl_site"/>
</dbReference>
<dbReference type="FunFam" id="4.10.400.10:FF:000072">
    <property type="entry name" value="Low density lipoprotein receptor"/>
    <property type="match status" value="1"/>
</dbReference>
<feature type="disulfide bond" evidence="20">
    <location>
        <begin position="87"/>
        <end position="102"/>
    </location>
</feature>
<feature type="disulfide bond" evidence="20">
    <location>
        <begin position="34"/>
        <end position="52"/>
    </location>
</feature>
<dbReference type="SMART" id="SM00181">
    <property type="entry name" value="EGF"/>
    <property type="match status" value="2"/>
</dbReference>
<keyword evidence="5 19" id="KW-0245">EGF-like domain</keyword>
<comment type="subcellular location">
    <subcellularLocation>
        <location evidence="1">Cell membrane</location>
        <topology evidence="1">Single-pass type I membrane protein</topology>
    </subcellularLocation>
    <subcellularLocation>
        <location evidence="2">Golgi apparatus</location>
    </subcellularLocation>
    <subcellularLocation>
        <location evidence="18">Membrane</location>
        <location evidence="18">Coated pit</location>
    </subcellularLocation>
</comment>
<dbReference type="HOGENOM" id="CLU_008163_4_0_1"/>
<dbReference type="Pfam" id="PF00057">
    <property type="entry name" value="Ldl_recept_a"/>
    <property type="match status" value="6"/>
</dbReference>
<dbReference type="FunFam" id="2.10.25.10:FF:000009">
    <property type="entry name" value="Low-density lipoprotein receptor isoform 1"/>
    <property type="match status" value="1"/>
</dbReference>
<dbReference type="FunFam" id="4.10.400.10:FF:000111">
    <property type="entry name" value="Low density lipoprotein receptor"/>
    <property type="match status" value="1"/>
</dbReference>
<evidence type="ECO:0000256" key="5">
    <source>
        <dbReference type="ARBA" id="ARBA00022536"/>
    </source>
</evidence>
<evidence type="ECO:0000256" key="2">
    <source>
        <dbReference type="ARBA" id="ARBA00004555"/>
    </source>
</evidence>
<dbReference type="InterPro" id="IPR011042">
    <property type="entry name" value="6-blade_b-propeller_TolB-like"/>
</dbReference>
<dbReference type="GO" id="GO:0005041">
    <property type="term" value="F:low-density lipoprotein particle receptor activity"/>
    <property type="evidence" value="ECO:0007669"/>
    <property type="project" value="UniProtKB-ARBA"/>
</dbReference>
<feature type="disulfide bond" evidence="20">
    <location>
        <begin position="202"/>
        <end position="220"/>
    </location>
</feature>
<evidence type="ECO:0000256" key="14">
    <source>
        <dbReference type="ARBA" id="ARBA00023157"/>
    </source>
</evidence>
<dbReference type="InterPro" id="IPR000742">
    <property type="entry name" value="EGF"/>
</dbReference>
<evidence type="ECO:0000256" key="1">
    <source>
        <dbReference type="ARBA" id="ARBA00004251"/>
    </source>
</evidence>
<keyword evidence="4" id="KW-1003">Cell membrane</keyword>
<dbReference type="EMBL" id="AACZ04030691">
    <property type="status" value="NOT_ANNOTATED_CDS"/>
    <property type="molecule type" value="Genomic_DNA"/>
</dbReference>
<feature type="repeat" description="LDL-receptor class B" evidence="21">
    <location>
        <begin position="532"/>
        <end position="576"/>
    </location>
</feature>
<dbReference type="GO" id="GO:0005794">
    <property type="term" value="C:Golgi apparatus"/>
    <property type="evidence" value="ECO:0007669"/>
    <property type="project" value="UniProtKB-SubCell"/>
</dbReference>
<keyword evidence="11 22" id="KW-1133">Transmembrane helix</keyword>
<dbReference type="SMART" id="SM00135">
    <property type="entry name" value="LY"/>
    <property type="match status" value="5"/>
</dbReference>
<evidence type="ECO:0000313" key="27">
    <source>
        <dbReference type="VGNC" id="VGNC:2325"/>
    </source>
</evidence>
<dbReference type="GO" id="GO:0030229">
    <property type="term" value="F:very-low-density lipoprotein particle receptor activity"/>
    <property type="evidence" value="ECO:0007669"/>
    <property type="project" value="UniProtKB-ARBA"/>
</dbReference>
<dbReference type="GO" id="GO:0005886">
    <property type="term" value="C:plasma membrane"/>
    <property type="evidence" value="ECO:0007669"/>
    <property type="project" value="UniProtKB-SubCell"/>
</dbReference>
<dbReference type="GO" id="GO:0032050">
    <property type="term" value="F:clathrin heavy chain binding"/>
    <property type="evidence" value="ECO:0007669"/>
    <property type="project" value="UniProtKB-ARBA"/>
</dbReference>
<keyword evidence="6" id="KW-0597">Phosphoprotein</keyword>
<dbReference type="PROSITE" id="PS50068">
    <property type="entry name" value="LDLRA_2"/>
    <property type="match status" value="6"/>
</dbReference>
<dbReference type="Gene3D" id="2.10.25.10">
    <property type="entry name" value="Laminin"/>
    <property type="match status" value="2"/>
</dbReference>
<feature type="disulfide bond" evidence="20">
    <location>
        <begin position="156"/>
        <end position="168"/>
    </location>
</feature>
<keyword evidence="10" id="KW-0677">Repeat</keyword>
<feature type="chain" id="PRO_5014157739" evidence="23">
    <location>
        <begin position="25"/>
        <end position="788"/>
    </location>
</feature>
<dbReference type="InterPro" id="IPR049883">
    <property type="entry name" value="NOTCH1_EGF-like"/>
</dbReference>
<feature type="disulfide bond" evidence="20">
    <location>
        <begin position="75"/>
        <end position="93"/>
    </location>
</feature>
<keyword evidence="17" id="KW-0325">Glycoprotein</keyword>
<gene>
    <name evidence="25 27" type="primary">LDLR</name>
</gene>
<dbReference type="FunFam" id="4.10.400.10:FF:000034">
    <property type="entry name" value="Low-density lipoprotein receptor-related protein 2"/>
    <property type="match status" value="1"/>
</dbReference>
<keyword evidence="7" id="KW-0254">Endocytosis</keyword>
<dbReference type="CDD" id="cd00112">
    <property type="entry name" value="LDLa"/>
    <property type="match status" value="6"/>
</dbReference>
<accession>H2QFC9</accession>
<name>H2QFC9_PANTR</name>
<dbReference type="PROSITE" id="PS01186">
    <property type="entry name" value="EGF_2"/>
    <property type="match status" value="2"/>
</dbReference>
<evidence type="ECO:0000256" key="16">
    <source>
        <dbReference type="ARBA" id="ARBA00023176"/>
    </source>
</evidence>
<dbReference type="InterPro" id="IPR002172">
    <property type="entry name" value="LDrepeatLR_classA_rpt"/>
</dbReference>
<dbReference type="PANTHER" id="PTHR22722:SF15">
    <property type="entry name" value="LOW-DENSITY LIPOPROTEIN RECEPTOR-RELATED"/>
    <property type="match status" value="1"/>
</dbReference>
<dbReference type="SUPFAM" id="SSF57184">
    <property type="entry name" value="Growth factor receptor domain"/>
    <property type="match status" value="1"/>
</dbReference>
<evidence type="ECO:0000256" key="18">
    <source>
        <dbReference type="ARBA" id="ARBA00037878"/>
    </source>
</evidence>
<dbReference type="Bgee" id="ENSPTRG00000010490">
    <property type="expression patterns" value="Expressed in lung and 21 other cell types or tissues"/>
</dbReference>
<dbReference type="PROSITE" id="PS50026">
    <property type="entry name" value="EGF_3"/>
    <property type="match status" value="1"/>
</dbReference>
<feature type="disulfide bond" evidence="20">
    <location>
        <begin position="68"/>
        <end position="80"/>
    </location>
</feature>
<dbReference type="FunFam" id="4.10.400.10:FF:000006">
    <property type="entry name" value="Putative low-density lipoprotein receptor"/>
    <property type="match status" value="1"/>
</dbReference>
<dbReference type="CDD" id="cd00054">
    <property type="entry name" value="EGF_CA"/>
    <property type="match status" value="1"/>
</dbReference>
<dbReference type="PROSITE" id="PS00010">
    <property type="entry name" value="ASX_HYDROXYL"/>
    <property type="match status" value="2"/>
</dbReference>
<dbReference type="Proteomes" id="UP000002277">
    <property type="component" value="Chromosome 19"/>
</dbReference>
<evidence type="ECO:0000256" key="17">
    <source>
        <dbReference type="ARBA" id="ARBA00023180"/>
    </source>
</evidence>
<evidence type="ECO:0000256" key="12">
    <source>
        <dbReference type="ARBA" id="ARBA00023034"/>
    </source>
</evidence>
<dbReference type="PROSITE" id="PS01187">
    <property type="entry name" value="EGF_CA"/>
    <property type="match status" value="1"/>
</dbReference>
<dbReference type="FunFam" id="2.120.10.30:FF:000002">
    <property type="entry name" value="low-density lipoprotein receptor isoform X1"/>
    <property type="match status" value="1"/>
</dbReference>
<feature type="repeat" description="LDL-receptor class B" evidence="21">
    <location>
        <begin position="398"/>
        <end position="444"/>
    </location>
</feature>
<dbReference type="InterPro" id="IPR001881">
    <property type="entry name" value="EGF-like_Ca-bd_dom"/>
</dbReference>
<dbReference type="GO" id="GO:0051246">
    <property type="term" value="P:regulation of protein metabolic process"/>
    <property type="evidence" value="ECO:0007669"/>
    <property type="project" value="UniProtKB-ARBA"/>
</dbReference>